<accession>D4YNH6</accession>
<protein>
    <recommendedName>
        <fullName evidence="3">Toxin-antitoxin system, toxin component</fullName>
    </recommendedName>
</protein>
<dbReference type="AlphaFoldDB" id="D4YNH6"/>
<evidence type="ECO:0000313" key="2">
    <source>
        <dbReference type="Proteomes" id="UP000005714"/>
    </source>
</evidence>
<sequence>MQQNYGRSPQELLELLATEKFWKEHNFEFSREGDADSGWLVRVMCPVDKDQVPTQFAQFISPNVRVKQEARVPAAKNDGGVVSYQAHAPGVPAQVGADITIEGQGSSSTVTVNATLTVNVPFVGPALEGKAEPTARKLLQRQLDKLAEL</sequence>
<evidence type="ECO:0000313" key="1">
    <source>
        <dbReference type="EMBL" id="EFG47222.1"/>
    </source>
</evidence>
<dbReference type="InterPro" id="IPR019639">
    <property type="entry name" value="DUF2505"/>
</dbReference>
<reference evidence="1 2" key="1">
    <citation type="submission" date="2010-04" db="EMBL/GenBank/DDBJ databases">
        <authorList>
            <person name="Qin X."/>
            <person name="Bachman B."/>
            <person name="Battles P."/>
            <person name="Bell A."/>
            <person name="Bess C."/>
            <person name="Bickham C."/>
            <person name="Chaboub L."/>
            <person name="Chen D."/>
            <person name="Coyle M."/>
            <person name="Deiros D.R."/>
            <person name="Dinh H."/>
            <person name="Forbes L."/>
            <person name="Fowler G."/>
            <person name="Francisco L."/>
            <person name="Fu Q."/>
            <person name="Gubbala S."/>
            <person name="Hale W."/>
            <person name="Han Y."/>
            <person name="Hemphill L."/>
            <person name="Highlander S.K."/>
            <person name="Hirani K."/>
            <person name="Hogues M."/>
            <person name="Jackson L."/>
            <person name="Jakkamsetti A."/>
            <person name="Javaid M."/>
            <person name="Jiang H."/>
            <person name="Korchina V."/>
            <person name="Kovar C."/>
            <person name="Lara F."/>
            <person name="Lee S."/>
            <person name="Mata R."/>
            <person name="Mathew T."/>
            <person name="Moen C."/>
            <person name="Morales K."/>
            <person name="Munidasa M."/>
            <person name="Nazareth L."/>
            <person name="Ngo R."/>
            <person name="Nguyen L."/>
            <person name="Okwuonu G."/>
            <person name="Ongeri F."/>
            <person name="Patil S."/>
            <person name="Petrosino J."/>
            <person name="Pham C."/>
            <person name="Pham P."/>
            <person name="Pu L.-L."/>
            <person name="Puazo M."/>
            <person name="Raj R."/>
            <person name="Reid J."/>
            <person name="Rouhana J."/>
            <person name="Saada N."/>
            <person name="Shang Y."/>
            <person name="Simmons D."/>
            <person name="Thornton R."/>
            <person name="Warren J."/>
            <person name="Weissenberger G."/>
            <person name="Zhang J."/>
            <person name="Zhang L."/>
            <person name="Zhou C."/>
            <person name="Zhu D."/>
            <person name="Muzny D."/>
            <person name="Worley K."/>
            <person name="Gibbs R."/>
        </authorList>
    </citation>
    <scope>NUCLEOTIDE SEQUENCE [LARGE SCALE GENOMIC DNA]</scope>
    <source>
        <strain evidence="1 2">ATCC 49030</strain>
    </source>
</reference>
<dbReference type="eggNOG" id="ENOG5030NPR">
    <property type="taxonomic scope" value="Bacteria"/>
</dbReference>
<dbReference type="Pfam" id="PF10698">
    <property type="entry name" value="DUF2505"/>
    <property type="match status" value="1"/>
</dbReference>
<dbReference type="STRING" id="585530.HMPREF0183_1486"/>
<comment type="caution">
    <text evidence="1">The sequence shown here is derived from an EMBL/GenBank/DDBJ whole genome shotgun (WGS) entry which is preliminary data.</text>
</comment>
<organism evidence="1 2">
    <name type="scientific">Brevibacterium mcbrellneri ATCC 49030</name>
    <dbReference type="NCBI Taxonomy" id="585530"/>
    <lineage>
        <taxon>Bacteria</taxon>
        <taxon>Bacillati</taxon>
        <taxon>Actinomycetota</taxon>
        <taxon>Actinomycetes</taxon>
        <taxon>Micrococcales</taxon>
        <taxon>Brevibacteriaceae</taxon>
        <taxon>Brevibacterium</taxon>
    </lineage>
</organism>
<name>D4YNH6_9MICO</name>
<proteinExistence type="predicted"/>
<gene>
    <name evidence="1" type="ORF">HMPREF0183_1486</name>
</gene>
<keyword evidence="2" id="KW-1185">Reference proteome</keyword>
<dbReference type="EMBL" id="ADNU01000043">
    <property type="protein sequence ID" value="EFG47222.1"/>
    <property type="molecule type" value="Genomic_DNA"/>
</dbReference>
<dbReference type="Proteomes" id="UP000005714">
    <property type="component" value="Unassembled WGS sequence"/>
</dbReference>
<evidence type="ECO:0008006" key="3">
    <source>
        <dbReference type="Google" id="ProtNLM"/>
    </source>
</evidence>